<feature type="domain" description="ASCH" evidence="1">
    <location>
        <begin position="5"/>
        <end position="99"/>
    </location>
</feature>
<name>A0A1Q5PAB3_9BACT</name>
<dbReference type="Pfam" id="PF04266">
    <property type="entry name" value="ASCH"/>
    <property type="match status" value="1"/>
</dbReference>
<dbReference type="AlphaFoldDB" id="A0A1Q5PAB3"/>
<sequence>MKVLLSIKPVYVEQIFNGTKKFEYRKSIFKDKSVTQVIVYSTMPVGKIVGEFSIEEILNDEPKAIWFETKEHSGVQERFFKEYFKGRKNAYAIKIANPSLYDIPIDPKELSIAFTPPQSFMYIDKISELYIQKAEECLEAPAF</sequence>
<protein>
    <recommendedName>
        <fullName evidence="1">ASCH domain-containing protein</fullName>
    </recommendedName>
</protein>
<organism evidence="2 3">
    <name type="scientific">Pontibacter flavimaris</name>
    <dbReference type="NCBI Taxonomy" id="1797110"/>
    <lineage>
        <taxon>Bacteria</taxon>
        <taxon>Pseudomonadati</taxon>
        <taxon>Bacteroidota</taxon>
        <taxon>Cytophagia</taxon>
        <taxon>Cytophagales</taxon>
        <taxon>Hymenobacteraceae</taxon>
        <taxon>Pontibacter</taxon>
    </lineage>
</organism>
<dbReference type="SMART" id="SM01022">
    <property type="entry name" value="ASCH"/>
    <property type="match status" value="1"/>
</dbReference>
<proteinExistence type="predicted"/>
<comment type="caution">
    <text evidence="2">The sequence shown here is derived from an EMBL/GenBank/DDBJ whole genome shotgun (WGS) entry which is preliminary data.</text>
</comment>
<dbReference type="Gene3D" id="2.30.130.30">
    <property type="entry name" value="Hypothetical protein"/>
    <property type="match status" value="1"/>
</dbReference>
<evidence type="ECO:0000259" key="1">
    <source>
        <dbReference type="SMART" id="SM01022"/>
    </source>
</evidence>
<reference evidence="2 3" key="1">
    <citation type="submission" date="2016-03" db="EMBL/GenBank/DDBJ databases">
        <title>Genome sequence of Pontibacter sp. nov., of the family cytophagaceae, isolated from marine sediment of the Yellow Sea, China.</title>
        <authorList>
            <person name="Zhang G."/>
            <person name="Zhang R."/>
        </authorList>
    </citation>
    <scope>NUCLEOTIDE SEQUENCE [LARGE SCALE GENOMIC DNA]</scope>
    <source>
        <strain evidence="2 3">S10-8</strain>
    </source>
</reference>
<dbReference type="SUPFAM" id="SSF88697">
    <property type="entry name" value="PUA domain-like"/>
    <property type="match status" value="1"/>
</dbReference>
<gene>
    <name evidence="2" type="ORF">A3841_04015</name>
</gene>
<evidence type="ECO:0000313" key="2">
    <source>
        <dbReference type="EMBL" id="OKL39121.1"/>
    </source>
</evidence>
<dbReference type="EMBL" id="LVWA01000010">
    <property type="protein sequence ID" value="OKL39121.1"/>
    <property type="molecule type" value="Genomic_DNA"/>
</dbReference>
<evidence type="ECO:0000313" key="3">
    <source>
        <dbReference type="Proteomes" id="UP000186551"/>
    </source>
</evidence>
<dbReference type="OrthoDB" id="9800495at2"/>
<keyword evidence="3" id="KW-1185">Reference proteome</keyword>
<dbReference type="InterPro" id="IPR015947">
    <property type="entry name" value="PUA-like_sf"/>
</dbReference>
<accession>A0A1Q5PAB3</accession>
<dbReference type="InterPro" id="IPR007374">
    <property type="entry name" value="ASCH_domain"/>
</dbReference>
<dbReference type="RefSeq" id="WP_073853958.1">
    <property type="nucleotide sequence ID" value="NZ_LVWA01000010.1"/>
</dbReference>
<dbReference type="Proteomes" id="UP000186551">
    <property type="component" value="Unassembled WGS sequence"/>
</dbReference>